<evidence type="ECO:0000313" key="2">
    <source>
        <dbReference type="EMBL" id="GAA5414902.1"/>
    </source>
</evidence>
<accession>A0ABP9U9Z2</accession>
<evidence type="ECO:0008006" key="4">
    <source>
        <dbReference type="Google" id="ProtNLM"/>
    </source>
</evidence>
<keyword evidence="1" id="KW-0812">Transmembrane</keyword>
<protein>
    <recommendedName>
        <fullName evidence="4">DUF948 domain-containing protein</fullName>
    </recommendedName>
</protein>
<dbReference type="RefSeq" id="WP_353290062.1">
    <property type="nucleotide sequence ID" value="NZ_BAABQM010000004.1"/>
</dbReference>
<keyword evidence="1" id="KW-1133">Transmembrane helix</keyword>
<reference evidence="2" key="1">
    <citation type="submission" date="2024-02" db="EMBL/GenBank/DDBJ databases">
        <title>Draft genome sequence of new strains in genus Ureaplasma.</title>
        <authorList>
            <person name="Nakajima Y."/>
            <person name="Segawa T."/>
        </authorList>
    </citation>
    <scope>NUCLEOTIDE SEQUENCE [LARGE SCALE GENOMIC DNA]</scope>
    <source>
        <strain evidence="2">OM1</strain>
    </source>
</reference>
<keyword evidence="1" id="KW-0472">Membrane</keyword>
<dbReference type="EMBL" id="BAABQM010000004">
    <property type="protein sequence ID" value="GAA5414902.1"/>
    <property type="molecule type" value="Genomic_DNA"/>
</dbReference>
<dbReference type="Proteomes" id="UP001449582">
    <property type="component" value="Unassembled WGS sequence"/>
</dbReference>
<sequence>MPTWLIGLIATVCVLAIIAFLYMIIAFRKINIVSKKLDYLVEDLTYKSEKLNSMVEAIVKISSYVDVAETLLKKNSEAISSFIKRNKKDVDIYKNQLNKSLENYMEEKDSKRHENS</sequence>
<name>A0ABP9U9Z2_9BACT</name>
<feature type="transmembrane region" description="Helical" evidence="1">
    <location>
        <begin position="6"/>
        <end position="27"/>
    </location>
</feature>
<comment type="caution">
    <text evidence="2">The sequence shown here is derived from an EMBL/GenBank/DDBJ whole genome shotgun (WGS) entry which is preliminary data.</text>
</comment>
<gene>
    <name evidence="2" type="ORF">UREOM_6130</name>
</gene>
<proteinExistence type="predicted"/>
<keyword evidence="3" id="KW-1185">Reference proteome</keyword>
<evidence type="ECO:0000313" key="3">
    <source>
        <dbReference type="Proteomes" id="UP001449582"/>
    </source>
</evidence>
<organism evidence="2 3">
    <name type="scientific">Ureaplasma ceti</name>
    <dbReference type="NCBI Taxonomy" id="3119530"/>
    <lineage>
        <taxon>Bacteria</taxon>
        <taxon>Bacillati</taxon>
        <taxon>Mycoplasmatota</taxon>
        <taxon>Mycoplasmoidales</taxon>
        <taxon>Mycoplasmoidaceae</taxon>
        <taxon>Ureaplasma</taxon>
    </lineage>
</organism>
<evidence type="ECO:0000256" key="1">
    <source>
        <dbReference type="SAM" id="Phobius"/>
    </source>
</evidence>